<comment type="similarity">
    <text evidence="1">Belongs to the asp23 family.</text>
</comment>
<evidence type="ECO:0000313" key="3">
    <source>
        <dbReference type="Proteomes" id="UP000677436"/>
    </source>
</evidence>
<dbReference type="InterPro" id="IPR005531">
    <property type="entry name" value="Asp23"/>
</dbReference>
<organism evidence="2 3">
    <name type="scientific">Polycladomyces abyssicola</name>
    <dbReference type="NCBI Taxonomy" id="1125966"/>
    <lineage>
        <taxon>Bacteria</taxon>
        <taxon>Bacillati</taxon>
        <taxon>Bacillota</taxon>
        <taxon>Bacilli</taxon>
        <taxon>Bacillales</taxon>
        <taxon>Thermoactinomycetaceae</taxon>
        <taxon>Polycladomyces</taxon>
    </lineage>
</organism>
<dbReference type="PANTHER" id="PTHR34297">
    <property type="entry name" value="HYPOTHETICAL CYTOSOLIC PROTEIN-RELATED"/>
    <property type="match status" value="1"/>
</dbReference>
<sequence length="136" mass="14674">MTNHNPIDHVDYQVNELGKIEIAPEVIQIISGLAAQQVEGVAGLSGGVVGDLTQLLGRKNLRQGVRVEVGDETKIEVSLVIAFGYHIPEVGRNVQEAVKSAVENMTGLSVSEVVVKVEAVKFSNDKQTDIESQRVK</sequence>
<keyword evidence="3" id="KW-1185">Reference proteome</keyword>
<reference evidence="2" key="1">
    <citation type="journal article" date="2013" name="Int. J. Syst. Evol. Microbiol.">
        <title>Polycladomyces abyssicola gen. nov., sp. nov., a thermophilic filamentous bacterium isolated from hemipelagic sediment.</title>
        <authorList>
            <person name="Tsubouchi T."/>
            <person name="Shimane Y."/>
            <person name="Mori K."/>
            <person name="Usui K."/>
            <person name="Hiraki T."/>
            <person name="Tame A."/>
            <person name="Uematsu K."/>
            <person name="Maruyama T."/>
            <person name="Hatada Y."/>
        </authorList>
    </citation>
    <scope>NUCLEOTIDE SEQUENCE</scope>
    <source>
        <strain evidence="2">JIR-001</strain>
    </source>
</reference>
<gene>
    <name evidence="2" type="ORF">JIR001_13720</name>
</gene>
<protein>
    <submittedName>
        <fullName evidence="2">Asp23/Gls24 family envelope stress response protein</fullName>
    </submittedName>
</protein>
<dbReference type="RefSeq" id="WP_212774797.1">
    <property type="nucleotide sequence ID" value="NZ_AP024601.1"/>
</dbReference>
<dbReference type="KEGG" id="pabs:JIR001_13720"/>
<dbReference type="AlphaFoldDB" id="A0A8D5UEH2"/>
<dbReference type="Pfam" id="PF03780">
    <property type="entry name" value="Asp23"/>
    <property type="match status" value="1"/>
</dbReference>
<dbReference type="EMBL" id="AP024601">
    <property type="protein sequence ID" value="BCU81589.1"/>
    <property type="molecule type" value="Genomic_DNA"/>
</dbReference>
<proteinExistence type="inferred from homology"/>
<evidence type="ECO:0000313" key="2">
    <source>
        <dbReference type="EMBL" id="BCU81589.1"/>
    </source>
</evidence>
<dbReference type="Proteomes" id="UP000677436">
    <property type="component" value="Chromosome"/>
</dbReference>
<dbReference type="PANTHER" id="PTHR34297:SF2">
    <property type="entry name" value="ASP23_GLS24 FAMILY ENVELOPE STRESS RESPONSE PROTEIN"/>
    <property type="match status" value="1"/>
</dbReference>
<reference evidence="2" key="2">
    <citation type="journal article" date="2021" name="Microbiol. Resour. Announc.">
        <title>Complete Genome Sequence of Polycladomyces abyssicola JIR-001T, Isolated from Hemipelagic Sediment in Deep Seawater.</title>
        <authorList>
            <person name="Tsubouchi T."/>
            <person name="Kaneko Y."/>
        </authorList>
    </citation>
    <scope>NUCLEOTIDE SEQUENCE</scope>
    <source>
        <strain evidence="2">JIR-001</strain>
    </source>
</reference>
<name>A0A8D5UEH2_9BACL</name>
<accession>A0A8D5UEH2</accession>
<evidence type="ECO:0000256" key="1">
    <source>
        <dbReference type="ARBA" id="ARBA00005721"/>
    </source>
</evidence>